<keyword evidence="2" id="KW-1185">Reference proteome</keyword>
<protein>
    <submittedName>
        <fullName evidence="1">Uncharacterized protein</fullName>
    </submittedName>
</protein>
<organism evidence="1 2">
    <name type="scientific">Paramecium sonneborni</name>
    <dbReference type="NCBI Taxonomy" id="65129"/>
    <lineage>
        <taxon>Eukaryota</taxon>
        <taxon>Sar</taxon>
        <taxon>Alveolata</taxon>
        <taxon>Ciliophora</taxon>
        <taxon>Intramacronucleata</taxon>
        <taxon>Oligohymenophorea</taxon>
        <taxon>Peniculida</taxon>
        <taxon>Parameciidae</taxon>
        <taxon>Paramecium</taxon>
    </lineage>
</organism>
<dbReference type="AlphaFoldDB" id="A0A8S1NA61"/>
<evidence type="ECO:0000313" key="1">
    <source>
        <dbReference type="EMBL" id="CAD8089887.1"/>
    </source>
</evidence>
<sequence>MQSIQLIQRSNLIMYLNMLELITHKLQLKIKNKLLVIILSFIISQKLKITYQNTKDQKFIFFTKIKQYLQLDYTRKNIG</sequence>
<accession>A0A8S1NA61</accession>
<comment type="caution">
    <text evidence="1">The sequence shown here is derived from an EMBL/GenBank/DDBJ whole genome shotgun (WGS) entry which is preliminary data.</text>
</comment>
<dbReference type="EMBL" id="CAJJDN010000055">
    <property type="protein sequence ID" value="CAD8089887.1"/>
    <property type="molecule type" value="Genomic_DNA"/>
</dbReference>
<name>A0A8S1NA61_9CILI</name>
<evidence type="ECO:0000313" key="2">
    <source>
        <dbReference type="Proteomes" id="UP000692954"/>
    </source>
</evidence>
<proteinExistence type="predicted"/>
<reference evidence="1" key="1">
    <citation type="submission" date="2021-01" db="EMBL/GenBank/DDBJ databases">
        <authorList>
            <consortium name="Genoscope - CEA"/>
            <person name="William W."/>
        </authorList>
    </citation>
    <scope>NUCLEOTIDE SEQUENCE</scope>
</reference>
<gene>
    <name evidence="1" type="ORF">PSON_ATCC_30995.1.T0550024</name>
</gene>
<dbReference type="Proteomes" id="UP000692954">
    <property type="component" value="Unassembled WGS sequence"/>
</dbReference>